<protein>
    <submittedName>
        <fullName evidence="1">Uncharacterized protein</fullName>
    </submittedName>
</protein>
<evidence type="ECO:0000313" key="1">
    <source>
        <dbReference type="EMBL" id="DAF49041.1"/>
    </source>
</evidence>
<dbReference type="EMBL" id="BK032577">
    <property type="protein sequence ID" value="DAF49041.1"/>
    <property type="molecule type" value="Genomic_DNA"/>
</dbReference>
<sequence length="110" mass="11810">MDILNNFYALKDATSPMESETTTNVQAETLTVQVEGTGTGISLQLLGCSDLKSDEYHVMTGFTSDFKITNEMTANGIYTFPVDGMGRFKFNLAAVGGGSVTVFCRMTTGV</sequence>
<name>A0A8S5SDK2_9CAUD</name>
<reference evidence="1" key="1">
    <citation type="journal article" date="2021" name="Proc. Natl. Acad. Sci. U.S.A.">
        <title>A Catalog of Tens of Thousands of Viruses from Human Metagenomes Reveals Hidden Associations with Chronic Diseases.</title>
        <authorList>
            <person name="Tisza M.J."/>
            <person name="Buck C.B."/>
        </authorList>
    </citation>
    <scope>NUCLEOTIDE SEQUENCE</scope>
    <source>
        <strain evidence="1">Ctnpt50</strain>
    </source>
</reference>
<organism evidence="1">
    <name type="scientific">Siphoviridae sp. ctnpt50</name>
    <dbReference type="NCBI Taxonomy" id="2827941"/>
    <lineage>
        <taxon>Viruses</taxon>
        <taxon>Duplodnaviria</taxon>
        <taxon>Heunggongvirae</taxon>
        <taxon>Uroviricota</taxon>
        <taxon>Caudoviricetes</taxon>
    </lineage>
</organism>
<proteinExistence type="predicted"/>
<accession>A0A8S5SDK2</accession>